<dbReference type="EMBL" id="FPBV01000017">
    <property type="protein sequence ID" value="SFU98919.1"/>
    <property type="molecule type" value="Genomic_DNA"/>
</dbReference>
<evidence type="ECO:0000256" key="5">
    <source>
        <dbReference type="SAM" id="Phobius"/>
    </source>
</evidence>
<evidence type="ECO:0000256" key="1">
    <source>
        <dbReference type="ARBA" id="ARBA00004370"/>
    </source>
</evidence>
<gene>
    <name evidence="6" type="ORF">SAMN05421543_11774</name>
</gene>
<sequence length="152" mass="16292">MDFSRGEVGDVSVSTRVKLIAVLVVVAAVIGLLIQTAVTKAATYYLTVGELYGQGAQAIGKEATVSGNIVGSTVQWDPSKRLLQFEMRDDAQSKPLPVVFHGDRPDDFSNDWPVVVTGKLNASGQFEASKLLIKCPSKYQAKEQTYTAAPSA</sequence>
<dbReference type="GO" id="GO:0017003">
    <property type="term" value="P:protein-heme linkage"/>
    <property type="evidence" value="ECO:0007669"/>
    <property type="project" value="InterPro"/>
</dbReference>
<dbReference type="GO" id="GO:0020037">
    <property type="term" value="F:heme binding"/>
    <property type="evidence" value="ECO:0007669"/>
    <property type="project" value="InterPro"/>
</dbReference>
<dbReference type="Proteomes" id="UP000183508">
    <property type="component" value="Unassembled WGS sequence"/>
</dbReference>
<keyword evidence="3" id="KW-0201">Cytochrome c-type biogenesis</keyword>
<dbReference type="InterPro" id="IPR036127">
    <property type="entry name" value="CcmE-like_sf"/>
</dbReference>
<dbReference type="GO" id="GO:0005886">
    <property type="term" value="C:plasma membrane"/>
    <property type="evidence" value="ECO:0007669"/>
    <property type="project" value="InterPro"/>
</dbReference>
<keyword evidence="2" id="KW-0349">Heme</keyword>
<reference evidence="7" key="1">
    <citation type="submission" date="2016-10" db="EMBL/GenBank/DDBJ databases">
        <authorList>
            <person name="Varghese N."/>
        </authorList>
    </citation>
    <scope>NUCLEOTIDE SEQUENCE [LARGE SCALE GENOMIC DNA]</scope>
    <source>
        <strain evidence="7">DSM 17980</strain>
    </source>
</reference>
<dbReference type="AlphaFoldDB" id="A0A1I7KNB3"/>
<dbReference type="InterPro" id="IPR004329">
    <property type="entry name" value="CcmE"/>
</dbReference>
<keyword evidence="4 5" id="KW-0472">Membrane</keyword>
<dbReference type="eggNOG" id="COG2332">
    <property type="taxonomic scope" value="Bacteria"/>
</dbReference>
<feature type="transmembrane region" description="Helical" evidence="5">
    <location>
        <begin position="20"/>
        <end position="38"/>
    </location>
</feature>
<keyword evidence="5" id="KW-0812">Transmembrane</keyword>
<proteinExistence type="predicted"/>
<name>A0A1I7KNB3_9BACL</name>
<protein>
    <submittedName>
        <fullName evidence="6">Cytochrome c-type biogenesis protein CcmE</fullName>
    </submittedName>
</protein>
<dbReference type="SUPFAM" id="SSF82093">
    <property type="entry name" value="Heme chaperone CcmE"/>
    <property type="match status" value="1"/>
</dbReference>
<keyword evidence="2" id="KW-0479">Metal-binding</keyword>
<keyword evidence="2" id="KW-0408">Iron</keyword>
<evidence type="ECO:0000256" key="2">
    <source>
        <dbReference type="ARBA" id="ARBA00022617"/>
    </source>
</evidence>
<evidence type="ECO:0000313" key="6">
    <source>
        <dbReference type="EMBL" id="SFU98919.1"/>
    </source>
</evidence>
<dbReference type="Gene3D" id="2.40.50.140">
    <property type="entry name" value="Nucleic acid-binding proteins"/>
    <property type="match status" value="1"/>
</dbReference>
<evidence type="ECO:0000256" key="4">
    <source>
        <dbReference type="ARBA" id="ARBA00023136"/>
    </source>
</evidence>
<dbReference type="InterPro" id="IPR012340">
    <property type="entry name" value="NA-bd_OB-fold"/>
</dbReference>
<comment type="subcellular location">
    <subcellularLocation>
        <location evidence="1">Membrane</location>
    </subcellularLocation>
</comment>
<accession>A0A1I7KNB3</accession>
<keyword evidence="5" id="KW-1133">Transmembrane helix</keyword>
<evidence type="ECO:0000313" key="7">
    <source>
        <dbReference type="Proteomes" id="UP000183508"/>
    </source>
</evidence>
<evidence type="ECO:0000256" key="3">
    <source>
        <dbReference type="ARBA" id="ARBA00022748"/>
    </source>
</evidence>
<dbReference type="STRING" id="392015.SAMN05421543_11774"/>
<dbReference type="GO" id="GO:0017004">
    <property type="term" value="P:cytochrome complex assembly"/>
    <property type="evidence" value="ECO:0007669"/>
    <property type="project" value="UniProtKB-KW"/>
</dbReference>
<dbReference type="Pfam" id="PF03100">
    <property type="entry name" value="CcmE"/>
    <property type="match status" value="1"/>
</dbReference>
<keyword evidence="7" id="KW-1185">Reference proteome</keyword>
<organism evidence="6 7">
    <name type="scientific">Alicyclobacillus macrosporangiidus</name>
    <dbReference type="NCBI Taxonomy" id="392015"/>
    <lineage>
        <taxon>Bacteria</taxon>
        <taxon>Bacillati</taxon>
        <taxon>Bacillota</taxon>
        <taxon>Bacilli</taxon>
        <taxon>Bacillales</taxon>
        <taxon>Alicyclobacillaceae</taxon>
        <taxon>Alicyclobacillus</taxon>
    </lineage>
</organism>